<dbReference type="GO" id="GO:0005886">
    <property type="term" value="C:plasma membrane"/>
    <property type="evidence" value="ECO:0007669"/>
    <property type="project" value="TreeGrafter"/>
</dbReference>
<dbReference type="PANTHER" id="PTHR14657">
    <property type="entry name" value="IGF-LIKE FAMILY RECEPTOR 1"/>
    <property type="match status" value="1"/>
</dbReference>
<dbReference type="EMBL" id="CALNXJ010000004">
    <property type="protein sequence ID" value="CAH3038723.1"/>
    <property type="molecule type" value="Genomic_DNA"/>
</dbReference>
<keyword evidence="3" id="KW-1185">Reference proteome</keyword>
<comment type="caution">
    <text evidence="2">The sequence shown here is derived from an EMBL/GenBank/DDBJ whole genome shotgun (WGS) entry which is preliminary data.</text>
</comment>
<evidence type="ECO:0000259" key="1">
    <source>
        <dbReference type="PROSITE" id="PS50017"/>
    </source>
</evidence>
<protein>
    <recommendedName>
        <fullName evidence="1">Death domain-containing protein</fullName>
    </recommendedName>
</protein>
<sequence>ESKLTHILRGNPEFMEQLSLCLDRDVRLIPNWKHLASKLEVEVDVIKRLEQYGDFSPTVRLFSFLETSKPDLTIKELKETMLEIGRNDLLSLLTTEGDCTDSEKVIDVITKPSKAPSPRAGILDELALALDGRSLVLSNWYTLAIKLGVQRITCWTLERRSAENPTGRLFQYLATSCPQLTLRSLKEALDSIERRDLMDVLKNKNLEDDALLKDVITPGSELLERISQELNRDDNIGVKNYIHLACKLEVPADVRREFADINECRKSPTKEVLEWVAARFPETTLSDVAKALEEIQRKDAIQIISRHFPDIIGE</sequence>
<proteinExistence type="predicted"/>
<dbReference type="Proteomes" id="UP001159428">
    <property type="component" value="Unassembled WGS sequence"/>
</dbReference>
<dbReference type="SUPFAM" id="SSF47986">
    <property type="entry name" value="DEATH domain"/>
    <property type="match status" value="3"/>
</dbReference>
<dbReference type="InterPro" id="IPR042355">
    <property type="entry name" value="IGFLR1"/>
</dbReference>
<dbReference type="InterPro" id="IPR000488">
    <property type="entry name" value="Death_dom"/>
</dbReference>
<dbReference type="AlphaFoldDB" id="A0AAU9VXM4"/>
<dbReference type="Gene3D" id="1.10.533.10">
    <property type="entry name" value="Death Domain, Fas"/>
    <property type="match status" value="3"/>
</dbReference>
<name>A0AAU9VXM4_9CNID</name>
<dbReference type="InterPro" id="IPR011029">
    <property type="entry name" value="DEATH-like_dom_sf"/>
</dbReference>
<dbReference type="PANTHER" id="PTHR14657:SF2">
    <property type="entry name" value="IGF-LIKE FAMILY RECEPTOR 1"/>
    <property type="match status" value="1"/>
</dbReference>
<evidence type="ECO:0000313" key="3">
    <source>
        <dbReference type="Proteomes" id="UP001159428"/>
    </source>
</evidence>
<feature type="domain" description="Death" evidence="1">
    <location>
        <begin position="31"/>
        <end position="97"/>
    </location>
</feature>
<gene>
    <name evidence="2" type="ORF">PMEA_00021869</name>
</gene>
<organism evidence="2 3">
    <name type="scientific">Pocillopora meandrina</name>
    <dbReference type="NCBI Taxonomy" id="46732"/>
    <lineage>
        <taxon>Eukaryota</taxon>
        <taxon>Metazoa</taxon>
        <taxon>Cnidaria</taxon>
        <taxon>Anthozoa</taxon>
        <taxon>Hexacorallia</taxon>
        <taxon>Scleractinia</taxon>
        <taxon>Astrocoeniina</taxon>
        <taxon>Pocilloporidae</taxon>
        <taxon>Pocillopora</taxon>
    </lineage>
</organism>
<evidence type="ECO:0000313" key="2">
    <source>
        <dbReference type="EMBL" id="CAH3038723.1"/>
    </source>
</evidence>
<accession>A0AAU9VXM4</accession>
<dbReference type="GO" id="GO:0007165">
    <property type="term" value="P:signal transduction"/>
    <property type="evidence" value="ECO:0007669"/>
    <property type="project" value="InterPro"/>
</dbReference>
<reference evidence="2 3" key="1">
    <citation type="submission" date="2022-05" db="EMBL/GenBank/DDBJ databases">
        <authorList>
            <consortium name="Genoscope - CEA"/>
            <person name="William W."/>
        </authorList>
    </citation>
    <scope>NUCLEOTIDE SEQUENCE [LARGE SCALE GENOMIC DNA]</scope>
</reference>
<feature type="non-terminal residue" evidence="2">
    <location>
        <position position="1"/>
    </location>
</feature>
<dbReference type="PROSITE" id="PS50017">
    <property type="entry name" value="DEATH_DOMAIN"/>
    <property type="match status" value="1"/>
</dbReference>